<evidence type="ECO:0000256" key="3">
    <source>
        <dbReference type="ARBA" id="ARBA00004496"/>
    </source>
</evidence>
<dbReference type="NCBIfam" id="NF000755">
    <property type="entry name" value="PRK00046.1"/>
    <property type="match status" value="1"/>
</dbReference>
<dbReference type="PANTHER" id="PTHR21071:SF4">
    <property type="entry name" value="UDP-N-ACETYLENOLPYRUVOYLGLUCOSAMINE REDUCTASE"/>
    <property type="match status" value="1"/>
</dbReference>
<dbReference type="InterPro" id="IPR016169">
    <property type="entry name" value="FAD-bd_PCMH_sub2"/>
</dbReference>
<dbReference type="Gene3D" id="3.30.43.10">
    <property type="entry name" value="Uridine Diphospho-n-acetylenolpyruvylglucosamine Reductase, domain 2"/>
    <property type="match status" value="1"/>
</dbReference>
<keyword evidence="12 19" id="KW-0133">Cell shape</keyword>
<feature type="active site" evidence="19">
    <location>
        <position position="163"/>
    </location>
</feature>
<evidence type="ECO:0000256" key="12">
    <source>
        <dbReference type="ARBA" id="ARBA00022960"/>
    </source>
</evidence>
<comment type="pathway">
    <text evidence="4 19">Cell wall biogenesis; peptidoglycan biosynthesis.</text>
</comment>
<dbReference type="Gene3D" id="3.90.78.10">
    <property type="entry name" value="UDP-N-acetylenolpyruvoylglucosamine reductase, C-terminal domain"/>
    <property type="match status" value="1"/>
</dbReference>
<comment type="catalytic activity">
    <reaction evidence="18 19">
        <text>UDP-N-acetyl-alpha-D-muramate + NADP(+) = UDP-N-acetyl-3-O-(1-carboxyvinyl)-alpha-D-glucosamine + NADPH + H(+)</text>
        <dbReference type="Rhea" id="RHEA:12248"/>
        <dbReference type="ChEBI" id="CHEBI:15378"/>
        <dbReference type="ChEBI" id="CHEBI:57783"/>
        <dbReference type="ChEBI" id="CHEBI:58349"/>
        <dbReference type="ChEBI" id="CHEBI:68483"/>
        <dbReference type="ChEBI" id="CHEBI:70757"/>
        <dbReference type="EC" id="1.3.1.98"/>
    </reaction>
</comment>
<dbReference type="InterPro" id="IPR036318">
    <property type="entry name" value="FAD-bd_PCMH-like_sf"/>
</dbReference>
<evidence type="ECO:0000256" key="16">
    <source>
        <dbReference type="ARBA" id="ARBA00023316"/>
    </source>
</evidence>
<dbReference type="SUPFAM" id="SSF56176">
    <property type="entry name" value="FAD-binding/transporter-associated domain-like"/>
    <property type="match status" value="1"/>
</dbReference>
<organism evidence="21 22">
    <name type="scientific">Alcaligenes endophyticus</name>
    <dbReference type="NCBI Taxonomy" id="1929088"/>
    <lineage>
        <taxon>Bacteria</taxon>
        <taxon>Pseudomonadati</taxon>
        <taxon>Pseudomonadota</taxon>
        <taxon>Betaproteobacteria</taxon>
        <taxon>Burkholderiales</taxon>
        <taxon>Alcaligenaceae</taxon>
        <taxon>Alcaligenes</taxon>
    </lineage>
</organism>
<feature type="domain" description="FAD-binding PCMH-type" evidence="20">
    <location>
        <begin position="17"/>
        <end position="187"/>
    </location>
</feature>
<dbReference type="InterPro" id="IPR006094">
    <property type="entry name" value="Oxid_FAD_bind_N"/>
</dbReference>
<keyword evidence="15 19" id="KW-0131">Cell cycle</keyword>
<dbReference type="NCBIfam" id="TIGR00179">
    <property type="entry name" value="murB"/>
    <property type="match status" value="1"/>
</dbReference>
<accession>A0ABT8EHA5</accession>
<keyword evidence="9 19" id="KW-0285">Flavoprotein</keyword>
<keyword evidence="10 19" id="KW-0274">FAD</keyword>
<comment type="similarity">
    <text evidence="19">Belongs to the MurB family.</text>
</comment>
<evidence type="ECO:0000256" key="14">
    <source>
        <dbReference type="ARBA" id="ARBA00023002"/>
    </source>
</evidence>
<dbReference type="Gene3D" id="3.30.465.10">
    <property type="match status" value="1"/>
</dbReference>
<keyword evidence="14 19" id="KW-0560">Oxidoreductase</keyword>
<dbReference type="Pfam" id="PF02873">
    <property type="entry name" value="MurB_C"/>
    <property type="match status" value="1"/>
</dbReference>
<evidence type="ECO:0000256" key="6">
    <source>
        <dbReference type="ARBA" id="ARBA00015188"/>
    </source>
</evidence>
<evidence type="ECO:0000256" key="1">
    <source>
        <dbReference type="ARBA" id="ARBA00001974"/>
    </source>
</evidence>
<dbReference type="RefSeq" id="WP_266122046.1">
    <property type="nucleotide sequence ID" value="NZ_JAJHNU010000001.1"/>
</dbReference>
<dbReference type="GO" id="GO:0008762">
    <property type="term" value="F:UDP-N-acetylmuramate dehydrogenase activity"/>
    <property type="evidence" value="ECO:0007669"/>
    <property type="project" value="UniProtKB-EC"/>
</dbReference>
<dbReference type="InterPro" id="IPR036635">
    <property type="entry name" value="MurB_C_sf"/>
</dbReference>
<evidence type="ECO:0000256" key="7">
    <source>
        <dbReference type="ARBA" id="ARBA00022490"/>
    </source>
</evidence>
<dbReference type="Proteomes" id="UP001168613">
    <property type="component" value="Unassembled WGS sequence"/>
</dbReference>
<dbReference type="EMBL" id="JAJHNU010000001">
    <property type="protein sequence ID" value="MDN4120652.1"/>
    <property type="molecule type" value="Genomic_DNA"/>
</dbReference>
<gene>
    <name evidence="19 21" type="primary">murB</name>
    <name evidence="21" type="ORF">LMS43_05065</name>
</gene>
<feature type="active site" evidence="19">
    <location>
        <position position="329"/>
    </location>
</feature>
<keyword evidence="22" id="KW-1185">Reference proteome</keyword>
<dbReference type="EC" id="1.3.1.98" evidence="5 19"/>
<comment type="subcellular location">
    <subcellularLocation>
        <location evidence="3 19">Cytoplasm</location>
    </subcellularLocation>
</comment>
<keyword evidence="16 19" id="KW-0961">Cell wall biogenesis/degradation</keyword>
<evidence type="ECO:0000256" key="17">
    <source>
        <dbReference type="ARBA" id="ARBA00031026"/>
    </source>
</evidence>
<reference evidence="21" key="1">
    <citation type="submission" date="2021-11" db="EMBL/GenBank/DDBJ databases">
        <title>Draft genome sequence of Alcaligenes endophyticus type strain CCUG 75668T.</title>
        <authorList>
            <person name="Salva-Serra F."/>
            <person name="Duran R.E."/>
            <person name="Seeger M."/>
            <person name="Moore E.R.B."/>
            <person name="Jaen-Luchoro D."/>
        </authorList>
    </citation>
    <scope>NUCLEOTIDE SEQUENCE</scope>
    <source>
        <strain evidence="21">CCUG 75668</strain>
    </source>
</reference>
<dbReference type="Pfam" id="PF01565">
    <property type="entry name" value="FAD_binding_4"/>
    <property type="match status" value="1"/>
</dbReference>
<dbReference type="InterPro" id="IPR011601">
    <property type="entry name" value="MurB_C"/>
</dbReference>
<comment type="caution">
    <text evidence="21">The sequence shown here is derived from an EMBL/GenBank/DDBJ whole genome shotgun (WGS) entry which is preliminary data.</text>
</comment>
<dbReference type="InterPro" id="IPR003170">
    <property type="entry name" value="MurB"/>
</dbReference>
<evidence type="ECO:0000256" key="15">
    <source>
        <dbReference type="ARBA" id="ARBA00023306"/>
    </source>
</evidence>
<dbReference type="PANTHER" id="PTHR21071">
    <property type="entry name" value="UDP-N-ACETYLENOLPYRUVOYLGLUCOSAMINE REDUCTASE"/>
    <property type="match status" value="1"/>
</dbReference>
<dbReference type="HAMAP" id="MF_00037">
    <property type="entry name" value="MurB"/>
    <property type="match status" value="1"/>
</dbReference>
<evidence type="ECO:0000313" key="21">
    <source>
        <dbReference type="EMBL" id="MDN4120652.1"/>
    </source>
</evidence>
<evidence type="ECO:0000256" key="10">
    <source>
        <dbReference type="ARBA" id="ARBA00022827"/>
    </source>
</evidence>
<evidence type="ECO:0000256" key="8">
    <source>
        <dbReference type="ARBA" id="ARBA00022618"/>
    </source>
</evidence>
<evidence type="ECO:0000256" key="9">
    <source>
        <dbReference type="ARBA" id="ARBA00022630"/>
    </source>
</evidence>
<evidence type="ECO:0000256" key="11">
    <source>
        <dbReference type="ARBA" id="ARBA00022857"/>
    </source>
</evidence>
<keyword evidence="13 19" id="KW-0573">Peptidoglycan synthesis</keyword>
<dbReference type="InterPro" id="IPR016167">
    <property type="entry name" value="FAD-bd_PCMH_sub1"/>
</dbReference>
<comment type="function">
    <text evidence="2 19">Cell wall formation.</text>
</comment>
<dbReference type="PROSITE" id="PS51387">
    <property type="entry name" value="FAD_PCMH"/>
    <property type="match status" value="1"/>
</dbReference>
<evidence type="ECO:0000256" key="18">
    <source>
        <dbReference type="ARBA" id="ARBA00048914"/>
    </source>
</evidence>
<protein>
    <recommendedName>
        <fullName evidence="6 19">UDP-N-acetylenolpyruvoylglucosamine reductase</fullName>
        <ecNumber evidence="5 19">1.3.1.98</ecNumber>
    </recommendedName>
    <alternativeName>
        <fullName evidence="17 19">UDP-N-acetylmuramate dehydrogenase</fullName>
    </alternativeName>
</protein>
<evidence type="ECO:0000256" key="4">
    <source>
        <dbReference type="ARBA" id="ARBA00004752"/>
    </source>
</evidence>
<evidence type="ECO:0000256" key="2">
    <source>
        <dbReference type="ARBA" id="ARBA00003921"/>
    </source>
</evidence>
<sequence length="334" mass="36948">MESLLSFDLSAHNTLGLHSVAEQVLLYQHRDELPTLQERLGCRANFFVLGGGSNVVLNSTLRQPVVHVLSKGIRLLESDTNAWLVEAEAGENWHEFVQYCLTQGWPGLENLALIPGTVGAAPVQNIGAYGLELEQRVHSVLAWHFPSGSLKELSAAECGFAYRDSRFKRDPAGTWLIVAVRFLLAHDWQPMLHYADLQQRVTPSATPQAVFDAVCDIRRSKLPDPAVLGNAGSFFKNPVVSRAKRDALLAQWPAMVSYDIDDQRCKLAAAWLIDQLGWKGRRMGAVGVHRAQALVLVNYGGGRAQDIRRLASTICTEVRSTYGVELEQEPINVD</sequence>
<dbReference type="InterPro" id="IPR016166">
    <property type="entry name" value="FAD-bd_PCMH"/>
</dbReference>
<comment type="cofactor">
    <cofactor evidence="1 19">
        <name>FAD</name>
        <dbReference type="ChEBI" id="CHEBI:57692"/>
    </cofactor>
</comment>
<evidence type="ECO:0000256" key="5">
    <source>
        <dbReference type="ARBA" id="ARBA00012518"/>
    </source>
</evidence>
<name>A0ABT8EHA5_9BURK</name>
<evidence type="ECO:0000313" key="22">
    <source>
        <dbReference type="Proteomes" id="UP001168613"/>
    </source>
</evidence>
<feature type="active site" description="Proton donor" evidence="19">
    <location>
        <position position="233"/>
    </location>
</feature>
<keyword evidence="11 19" id="KW-0521">NADP</keyword>
<dbReference type="SUPFAM" id="SSF56194">
    <property type="entry name" value="Uridine diphospho-N-Acetylenolpyruvylglucosamine reductase, MurB, C-terminal domain"/>
    <property type="match status" value="1"/>
</dbReference>
<evidence type="ECO:0000259" key="20">
    <source>
        <dbReference type="PROSITE" id="PS51387"/>
    </source>
</evidence>
<evidence type="ECO:0000256" key="19">
    <source>
        <dbReference type="HAMAP-Rule" id="MF_00037"/>
    </source>
</evidence>
<keyword evidence="8 19" id="KW-0132">Cell division</keyword>
<keyword evidence="7 19" id="KW-0963">Cytoplasm</keyword>
<proteinExistence type="inferred from homology"/>
<evidence type="ECO:0000256" key="13">
    <source>
        <dbReference type="ARBA" id="ARBA00022984"/>
    </source>
</evidence>